<evidence type="ECO:0000313" key="8">
    <source>
        <dbReference type="EMBL" id="QTX31814.1"/>
    </source>
</evidence>
<keyword evidence="2 8" id="KW-0808">Transferase</keyword>
<proteinExistence type="predicted"/>
<feature type="domain" description="Glycosyl hydrolase 94 supersandwich" evidence="5">
    <location>
        <begin position="1772"/>
        <end position="2051"/>
    </location>
</feature>
<dbReference type="Gene3D" id="2.60.420.10">
    <property type="entry name" value="Maltose phosphorylase, domain 3"/>
    <property type="match status" value="1"/>
</dbReference>
<dbReference type="InterPro" id="IPR033432">
    <property type="entry name" value="GH94_catalytic"/>
</dbReference>
<dbReference type="Gene3D" id="2.70.98.40">
    <property type="entry name" value="Glycoside hydrolase, family 65, N-terminal domain"/>
    <property type="match status" value="2"/>
</dbReference>
<keyword evidence="4" id="KW-0812">Transmembrane</keyword>
<keyword evidence="4" id="KW-0472">Membrane</keyword>
<sequence>MRLSLLWRSLSRKNSTSGKATLIGYFVKGHEARKALKDLRRKGYRHIARVSRSAEGTLSIGDVSPWVRIGLQAAAFALFGGLSALLFPVHHGSFSLSVPVGGLAGLALSHLWIGHFRFGTGRKELERQARRLIPGETALVLLAPIEQLRDPMTVLLGQGEMAPTIFVLHPRRENPNRLKESRPPGSVPPNPAPLQEQSRRLARGHRLDVRPPRDRKLLKRLERGRRWVQQVCLDLSEASRLLQSVPSTAEWLLDNEYLFEGNARDVSLNLPRRYYRQLPALAEGPHRGHPRIYDLARELVALSDLHLEEENILAFTEAYQKEKPLLIGELWALPQMLRIALIEGIEVIADRALTELRDHESADLWANRLVTANRNNPNGLFPLMAELTQTLPDPSPHFAAQLVDSLYDEGAVLVPVRSWLEQAFGKSLKEILMQERKRQTKDEFSIGNAFGSLRRLALLDWKECFERLSQVEETLRRDPSGIYPRMDFATRDRYRRAVEDLRRGSDQSEEAIARKAVDLAAAPSSSEDAERQDHVGTYLIGEKRNDLAQLVGCRESFRFRALSWAHANHSPLYLVGLTTLTVTLLLTALHIGFHRQSPATQVLFALLAAIPASQIALELLNLLVMALFPPRSLPKMDFRTSGIPDAFRTLVVVPMLLSDEEAIKTEVEKLEIRFLANREENLLFALYPDYLDSDSLHDKNDETLLSVMTQSMEELEKRHGVGRFFLFLRERTWSESEQKFIGWERKRGKLEELNGLISGTGPRDGAKQVCTGDPERLADVRFVITLDSDTQLPPGSARRMIETLAHPLNRARLDGNGQVRSGYTLIQPRVSPSLPSTSGSPFSRLFSDPVGIDPYTQAISDVYQDMTGAGSYHGKGIYDVRLFDRILSGRFPEARLLSHDLIEGAHVRVGLASDIELFDEFPQDYRTYSRRQHRWIRGDWQIAEWIMARVPLAKGGRGPNPLSCFDRWKILDNLRRSLLPSASLALLVAAWFVSAEASLAAGVLVATQLFFHSLLQPFRWAAGRGLGGTSLAKGAHDLLRVIVEAALLPHQSLLALDAVTRVVYRRLISHRKLLEWTSAQAEQNKRGPQGSPLRLSMAAASLFSLLVFGAVAQAGPTSLLSATPWLTLWLVSPFIGWLLNRLPPPRSPRSLVAPEDRTFLRLIARRTWRYFADFVDGGTSWLPPDNYQASYRKGLAMRTSPTNIALYLVSVLSARDFGYLTADGVVQTMTPTMRAIGKLERHEGHLLNWYDVQTGQPLEPRYVSAVDSGNLLGALLTLDQGLQALVEMPILDDRLFAGLHDTGALLRAALLKDGNSPFPVGSLDSLLHAWASPPDSVADRLHLLRQTGTPFALHSEKSADGSDEPGDVAYWTDQTARQVSALLNLADRYLCWIEMLAEKTEEEIRTLAPEALSSFRQALTRSPSLKELKEGRDDGTLFLQALEKAPSVAENLSPWIGKLREALATSKWLAGEMAGLIEGLADESRELARSINMKFLYNTDRHLFSIGFNVSEGRLDRAFYDLLASEARLGSFIAIARGEIPIQHWFAMGRPYGAIGRRRSLLSWTGTMFEYLMPLLFQRSYDKTLLDKAAGEAVKIQIDFGRKHHVPWGTSECAFGDLDIQKTYQYQAFGVPELGLKRGLVDKIVVAPYATFLALAFEPREALQNLKRLAALGLLGEYGYYEAIDYSRRANHESGSGVIVHAYMAHHQGMSFLALNNFLHENRLRDHFHKDMRVRTVESLLYERIPTSPPLQHIATRERVSSVSSVGEAAPAVSLFDTPHTATVKTQILSNGRYGLMITAAGGGYSRWKDLDITRWQSDPTRDSQGSFCYFRDLDSGRLWCNTYHPTDGKTASFRVNFTLDRAVFHRIDDGIESETEMIVAPEDDVEIRRITLINRSTQRRRIELTSYVELALAPHRADRQHPAFSKLFVQTEALTEERALLAWRRTKSDDERTLYVGHRLTAAKNADTSFPAPLRFETDRSRFIGRGHSLSAPMGALLEPGGSQGFVIDPILSLRHGITLEPGERREVSLILAAGSSRREVTDLMVKFGEPHAIDQAMDMAWASAQLNLRLLRIQPDEARRFQQIAGHILYPNALLRSAPQHIAANRKGQSGLWAYGLSGDLPLVLVSIGEARDMGLVRQILQAHAYWTLQGLSTDLVLLNEENSGYEQPLRNDLERLIQSHGTAPGPEQPGNIRLLTADLLPPEDLTLLRAVASVALAAARGTLPQQIAAAAPEGSVLPEIKKTGDDRRGPSAVLPFMELPFFNSLGGFTPDGREYVIYLGPSMDTPAPWANIMANPTFGTLVSETGAGFTWQGNSQRNRLTPWSNDPVLNPSSEAIYLRDEETGVYWTTTASPIREEGAYRARHGAGYTVFEHNSHEIDQELTVFVPVDDQGGEPIKLQRLALFNDSDQPRELSVTYYVEWALGETREASQMQIVTTWDDEAQALVARNAYHGDYGGQVAFAAVSEPVGSYTGDRTAFLGRNRSPQNPAAMERVRLSRRTGANLDPCAALQVTVTLAPRERREIVCMLGQAPSIEAARSLVETYRDSTAPERALRRTQAWWEDLLGTIQVRTPELSADLMINRWLLYQDLSCRIWGRSGFYQSGGAFGFRDQLQDVMALLHTRPRLAREHILQAASRQFKEGDVQHWWHPPGGEGIRSRISDDLLWLPFVVARYVNVTADRTLLDELVPFVDAPLLKDDQQESFQSPGPSAERATLFEHCRRALAHSQRFGVNGLPLIGSGDWNDGMNRVGAGGKGESVWLGWFMVHVLRGMSEMADLMGLDETGRSFEAEREALIEKIEAFAWDGEWYRRATFDDGTLLGSKSSDEGQIFSLPQSWAWLSGAAETDRARKALDAAWSRLVRKEEGLVLLFDPPFDRTEPSPGYIQGYPPGVRENGGQYTHAALWLAMAMARSGNGTRATEILRLLNPIEHSREPQALWRYGVEPYVVAADIYRLPEQVGRGGWSWYTGSAAWMYRAWVEEILGLNVRGDTLELAPVIPGWWDGFQIRYRHGEAHYEIEVANPDHCERGVASVEIDGQPVRGGIIGLSKDRGKHRVRVRMGRPEKEPGA</sequence>
<dbReference type="PANTHER" id="PTHR37469:SF2">
    <property type="entry name" value="CELLOBIONIC ACID PHOSPHORYLASE"/>
    <property type="match status" value="1"/>
</dbReference>
<dbReference type="Pfam" id="PF10091">
    <property type="entry name" value="Glycoamylase"/>
    <property type="match status" value="1"/>
</dbReference>
<accession>A0A9Q7AC96</accession>
<feature type="compositionally biased region" description="Basic and acidic residues" evidence="3">
    <location>
        <begin position="172"/>
        <end position="182"/>
    </location>
</feature>
<dbReference type="InterPro" id="IPR019282">
    <property type="entry name" value="Glycoamylase-like_cons_dom"/>
</dbReference>
<dbReference type="SUPFAM" id="SSF48208">
    <property type="entry name" value="Six-hairpin glycosidases"/>
    <property type="match status" value="1"/>
</dbReference>
<keyword evidence="1" id="KW-0328">Glycosyltransferase</keyword>
<dbReference type="InterPro" id="IPR011013">
    <property type="entry name" value="Gal_mutarotase_sf_dom"/>
</dbReference>
<evidence type="ECO:0000256" key="3">
    <source>
        <dbReference type="SAM" id="MobiDB-lite"/>
    </source>
</evidence>
<feature type="domain" description="Glycosyl hydrolase 94 catalytic" evidence="7">
    <location>
        <begin position="2563"/>
        <end position="2987"/>
    </location>
</feature>
<organism evidence="8 9">
    <name type="scientific">Aminithiophilus ramosus</name>
    <dbReference type="NCBI Taxonomy" id="3029084"/>
    <lineage>
        <taxon>Bacteria</taxon>
        <taxon>Thermotogati</taxon>
        <taxon>Synergistota</taxon>
        <taxon>Synergistia</taxon>
        <taxon>Synergistales</taxon>
        <taxon>Aminithiophilaceae</taxon>
        <taxon>Aminithiophilus</taxon>
    </lineage>
</organism>
<dbReference type="SMART" id="SM01068">
    <property type="entry name" value="CBM_X"/>
    <property type="match status" value="2"/>
</dbReference>
<dbReference type="GO" id="GO:0016757">
    <property type="term" value="F:glycosyltransferase activity"/>
    <property type="evidence" value="ECO:0007669"/>
    <property type="project" value="UniProtKB-KW"/>
</dbReference>
<keyword evidence="4" id="KW-1133">Transmembrane helix</keyword>
<dbReference type="InterPro" id="IPR010383">
    <property type="entry name" value="Glyco_hydrolase_94_b-supersand"/>
</dbReference>
<feature type="region of interest" description="Disordered" evidence="3">
    <location>
        <begin position="172"/>
        <end position="206"/>
    </location>
</feature>
<protein>
    <submittedName>
        <fullName evidence="8">Glycosyl transferase</fullName>
    </submittedName>
</protein>
<dbReference type="InterPro" id="IPR037824">
    <property type="entry name" value="GH94N_2_NdvB"/>
</dbReference>
<dbReference type="InterPro" id="IPR037820">
    <property type="entry name" value="GH94N_NdvB"/>
</dbReference>
<dbReference type="GO" id="GO:0005975">
    <property type="term" value="P:carbohydrate metabolic process"/>
    <property type="evidence" value="ECO:0007669"/>
    <property type="project" value="InterPro"/>
</dbReference>
<dbReference type="Gene3D" id="1.50.10.10">
    <property type="match status" value="1"/>
</dbReference>
<evidence type="ECO:0000259" key="6">
    <source>
        <dbReference type="Pfam" id="PF10091"/>
    </source>
</evidence>
<dbReference type="CDD" id="cd11753">
    <property type="entry name" value="GH94N_ChvB_NdvB_2_like"/>
    <property type="match status" value="1"/>
</dbReference>
<evidence type="ECO:0000259" key="7">
    <source>
        <dbReference type="Pfam" id="PF17167"/>
    </source>
</evidence>
<feature type="domain" description="Glycosyl hydrolase 94 supersandwich" evidence="5">
    <location>
        <begin position="2276"/>
        <end position="2549"/>
    </location>
</feature>
<feature type="transmembrane region" description="Helical" evidence="4">
    <location>
        <begin position="572"/>
        <end position="591"/>
    </location>
</feature>
<evidence type="ECO:0000256" key="1">
    <source>
        <dbReference type="ARBA" id="ARBA00022676"/>
    </source>
</evidence>
<dbReference type="InterPro" id="IPR052047">
    <property type="entry name" value="GH94_Enzymes"/>
</dbReference>
<reference evidence="9" key="1">
    <citation type="submission" date="2021-04" db="EMBL/GenBank/DDBJ databases">
        <title>A novel Synergistetes isolate from a pyrite-forming mixed culture.</title>
        <authorList>
            <person name="Bunk B."/>
            <person name="Sproer C."/>
            <person name="Spring S."/>
            <person name="Pester M."/>
        </authorList>
    </citation>
    <scope>NUCLEOTIDE SEQUENCE [LARGE SCALE GENOMIC DNA]</scope>
    <source>
        <strain evidence="9">J.5.4.2-T.3.5.2</strain>
    </source>
</reference>
<evidence type="ECO:0000256" key="2">
    <source>
        <dbReference type="ARBA" id="ARBA00022679"/>
    </source>
</evidence>
<dbReference type="PANTHER" id="PTHR37469">
    <property type="entry name" value="CELLOBIONIC ACID PHOSPHORYLASE-RELATED"/>
    <property type="match status" value="1"/>
</dbReference>
<evidence type="ECO:0000256" key="4">
    <source>
        <dbReference type="SAM" id="Phobius"/>
    </source>
</evidence>
<feature type="transmembrane region" description="Helical" evidence="4">
    <location>
        <begin position="603"/>
        <end position="628"/>
    </location>
</feature>
<dbReference type="Proteomes" id="UP000671879">
    <property type="component" value="Chromosome"/>
</dbReference>
<name>A0A9Q7AC96_9BACT</name>
<dbReference type="SUPFAM" id="SSF74650">
    <property type="entry name" value="Galactose mutarotase-like"/>
    <property type="match status" value="2"/>
</dbReference>
<evidence type="ECO:0000313" key="9">
    <source>
        <dbReference type="Proteomes" id="UP000671879"/>
    </source>
</evidence>
<dbReference type="KEGG" id="aram:KAR29_10790"/>
<dbReference type="GO" id="GO:0030246">
    <property type="term" value="F:carbohydrate binding"/>
    <property type="evidence" value="ECO:0007669"/>
    <property type="project" value="InterPro"/>
</dbReference>
<dbReference type="RefSeq" id="WP_274373001.1">
    <property type="nucleotide sequence ID" value="NZ_CP072943.1"/>
</dbReference>
<dbReference type="InterPro" id="IPR037018">
    <property type="entry name" value="GH65_N"/>
</dbReference>
<dbReference type="Pfam" id="PF17167">
    <property type="entry name" value="Glyco_hydro_94"/>
    <property type="match status" value="1"/>
</dbReference>
<feature type="domain" description="Glycoamylase-like" evidence="6">
    <location>
        <begin position="1520"/>
        <end position="1729"/>
    </location>
</feature>
<dbReference type="InterPro" id="IPR012341">
    <property type="entry name" value="6hp_glycosidase-like_sf"/>
</dbReference>
<evidence type="ECO:0000259" key="5">
    <source>
        <dbReference type="Pfam" id="PF06165"/>
    </source>
</evidence>
<dbReference type="Pfam" id="PF06165">
    <property type="entry name" value="GH94_b-supersand"/>
    <property type="match status" value="2"/>
</dbReference>
<dbReference type="Gene3D" id="1.50.10.140">
    <property type="match status" value="2"/>
</dbReference>
<dbReference type="EMBL" id="CP072943">
    <property type="protein sequence ID" value="QTX31814.1"/>
    <property type="molecule type" value="Genomic_DNA"/>
</dbReference>
<gene>
    <name evidence="8" type="ORF">KAR29_10790</name>
</gene>
<keyword evidence="9" id="KW-1185">Reference proteome</keyword>
<dbReference type="InterPro" id="IPR008928">
    <property type="entry name" value="6-hairpin_glycosidase_sf"/>
</dbReference>
<dbReference type="CDD" id="cd11756">
    <property type="entry name" value="GH94N_ChvB_NdvB_1_like"/>
    <property type="match status" value="1"/>
</dbReference>